<name>A0AA42S7Q1_9BURK</name>
<gene>
    <name evidence="1" type="ORF">N5D93_28590</name>
</gene>
<organism evidence="1 2">
    <name type="scientific">Achromobacter spanius</name>
    <dbReference type="NCBI Taxonomy" id="217203"/>
    <lineage>
        <taxon>Bacteria</taxon>
        <taxon>Pseudomonadati</taxon>
        <taxon>Pseudomonadota</taxon>
        <taxon>Betaproteobacteria</taxon>
        <taxon>Burkholderiales</taxon>
        <taxon>Alcaligenaceae</taxon>
        <taxon>Achromobacter</taxon>
    </lineage>
</organism>
<dbReference type="AlphaFoldDB" id="A0AA42S7Q1"/>
<evidence type="ECO:0000313" key="1">
    <source>
        <dbReference type="EMBL" id="MDH0739796.1"/>
    </source>
</evidence>
<dbReference type="Gene3D" id="3.40.91.30">
    <property type="match status" value="1"/>
</dbReference>
<protein>
    <submittedName>
        <fullName evidence="1">DUF1064 domain-containing protein</fullName>
    </submittedName>
</protein>
<comment type="caution">
    <text evidence="1">The sequence shown here is derived from an EMBL/GenBank/DDBJ whole genome shotgun (WGS) entry which is preliminary data.</text>
</comment>
<reference evidence="1" key="1">
    <citation type="submission" date="2022-09" db="EMBL/GenBank/DDBJ databases">
        <title>Intensive care unit water sources are persistently colonized with multi-drug resistant bacteria and are the site of extensive horizontal gene transfer of antibiotic resistance genes.</title>
        <authorList>
            <person name="Diorio-Toth L."/>
        </authorList>
    </citation>
    <scope>NUCLEOTIDE SEQUENCE</scope>
    <source>
        <strain evidence="1">GD03843</strain>
    </source>
</reference>
<dbReference type="Proteomes" id="UP001161094">
    <property type="component" value="Unassembled WGS sequence"/>
</dbReference>
<evidence type="ECO:0000313" key="2">
    <source>
        <dbReference type="Proteomes" id="UP001161094"/>
    </source>
</evidence>
<proteinExistence type="predicted"/>
<sequence length="233" mass="26883">MNRAYALGRLKVGQLNKTEQAYADYLGQLQAVGGILWHKFEGMRFRLADSTFYTPDFAVMAPDGHIELHEVKGFWQDDARAKIKIAADMYPFKFIAVKARAKKDGGRSATGTRWLMSSLTGDDFLWNWARWSWLGATVGNMEAYVSWEDDHRPINYDHARTVEEMHAALPWHERMVVIAEYPQKNAMFGGMDPKARRRAAREWIADTTGVPMNETEYKLYLGLFRNQVERRLA</sequence>
<accession>A0AA42S7Q1</accession>
<dbReference type="RefSeq" id="WP_279997349.1">
    <property type="nucleotide sequence ID" value="NZ_JAOCDZ010000030.1"/>
</dbReference>
<dbReference type="EMBL" id="JAOCDZ010000030">
    <property type="protein sequence ID" value="MDH0739796.1"/>
    <property type="molecule type" value="Genomic_DNA"/>
</dbReference>